<comment type="similarity">
    <text evidence="2 7">Belongs to the major facilitator superfamily. Sugar transporter (TC 2.A.1.1) family.</text>
</comment>
<dbReference type="SUPFAM" id="SSF103473">
    <property type="entry name" value="MFS general substrate transporter"/>
    <property type="match status" value="1"/>
</dbReference>
<feature type="transmembrane region" description="Helical" evidence="8">
    <location>
        <begin position="48"/>
        <end position="68"/>
    </location>
</feature>
<evidence type="ECO:0000313" key="11">
    <source>
        <dbReference type="Proteomes" id="UP001498771"/>
    </source>
</evidence>
<evidence type="ECO:0000256" key="1">
    <source>
        <dbReference type="ARBA" id="ARBA00004141"/>
    </source>
</evidence>
<dbReference type="NCBIfam" id="TIGR00879">
    <property type="entry name" value="SP"/>
    <property type="match status" value="1"/>
</dbReference>
<dbReference type="InterPro" id="IPR005828">
    <property type="entry name" value="MFS_sugar_transport-like"/>
</dbReference>
<comment type="subcellular location">
    <subcellularLocation>
        <location evidence="1">Membrane</location>
        <topology evidence="1">Multi-pass membrane protein</topology>
    </subcellularLocation>
</comment>
<evidence type="ECO:0000256" key="4">
    <source>
        <dbReference type="ARBA" id="ARBA00022692"/>
    </source>
</evidence>
<dbReference type="Proteomes" id="UP001498771">
    <property type="component" value="Unassembled WGS sequence"/>
</dbReference>
<feature type="transmembrane region" description="Helical" evidence="8">
    <location>
        <begin position="105"/>
        <end position="122"/>
    </location>
</feature>
<dbReference type="InterPro" id="IPR005829">
    <property type="entry name" value="Sugar_transporter_CS"/>
</dbReference>
<dbReference type="EMBL" id="JBBJBU010000013">
    <property type="protein sequence ID" value="KAK7203047.1"/>
    <property type="molecule type" value="Genomic_DNA"/>
</dbReference>
<dbReference type="PROSITE" id="PS00217">
    <property type="entry name" value="SUGAR_TRANSPORT_2"/>
    <property type="match status" value="1"/>
</dbReference>
<evidence type="ECO:0000256" key="6">
    <source>
        <dbReference type="ARBA" id="ARBA00023136"/>
    </source>
</evidence>
<evidence type="ECO:0000256" key="7">
    <source>
        <dbReference type="RuleBase" id="RU003346"/>
    </source>
</evidence>
<keyword evidence="5 8" id="KW-1133">Transmembrane helix</keyword>
<name>A0ABR1EZL0_9ASCO</name>
<evidence type="ECO:0000256" key="8">
    <source>
        <dbReference type="SAM" id="Phobius"/>
    </source>
</evidence>
<evidence type="ECO:0000256" key="2">
    <source>
        <dbReference type="ARBA" id="ARBA00010992"/>
    </source>
</evidence>
<dbReference type="GeneID" id="90040933"/>
<reference evidence="10 11" key="1">
    <citation type="submission" date="2024-03" db="EMBL/GenBank/DDBJ databases">
        <title>Genome-scale model development and genomic sequencing of the oleaginous clade Lipomyces.</title>
        <authorList>
            <consortium name="Lawrence Berkeley National Laboratory"/>
            <person name="Czajka J.J."/>
            <person name="Han Y."/>
            <person name="Kim J."/>
            <person name="Mondo S.J."/>
            <person name="Hofstad B.A."/>
            <person name="Robles A."/>
            <person name="Haridas S."/>
            <person name="Riley R."/>
            <person name="LaButti K."/>
            <person name="Pangilinan J."/>
            <person name="Andreopoulos W."/>
            <person name="Lipzen A."/>
            <person name="Yan J."/>
            <person name="Wang M."/>
            <person name="Ng V."/>
            <person name="Grigoriev I.V."/>
            <person name="Spatafora J.W."/>
            <person name="Magnuson J.K."/>
            <person name="Baker S.E."/>
            <person name="Pomraning K.R."/>
        </authorList>
    </citation>
    <scope>NUCLEOTIDE SEQUENCE [LARGE SCALE GENOMIC DNA]</scope>
    <source>
        <strain evidence="10 11">Phaff 52-87</strain>
    </source>
</reference>
<evidence type="ECO:0000313" key="10">
    <source>
        <dbReference type="EMBL" id="KAK7203047.1"/>
    </source>
</evidence>
<evidence type="ECO:0000256" key="3">
    <source>
        <dbReference type="ARBA" id="ARBA00022448"/>
    </source>
</evidence>
<dbReference type="PANTHER" id="PTHR48022">
    <property type="entry name" value="PLASTIDIC GLUCOSE TRANSPORTER 4"/>
    <property type="match status" value="1"/>
</dbReference>
<gene>
    <name evidence="10" type="ORF">BZA70DRAFT_80307</name>
</gene>
<keyword evidence="4 8" id="KW-0812">Transmembrane</keyword>
<evidence type="ECO:0000256" key="5">
    <source>
        <dbReference type="ARBA" id="ARBA00022989"/>
    </source>
</evidence>
<dbReference type="PROSITE" id="PS00216">
    <property type="entry name" value="SUGAR_TRANSPORT_1"/>
    <property type="match status" value="1"/>
</dbReference>
<feature type="transmembrane region" description="Helical" evidence="8">
    <location>
        <begin position="357"/>
        <end position="380"/>
    </location>
</feature>
<dbReference type="PRINTS" id="PR00171">
    <property type="entry name" value="SUGRTRNSPORT"/>
</dbReference>
<keyword evidence="11" id="KW-1185">Reference proteome</keyword>
<dbReference type="InterPro" id="IPR036259">
    <property type="entry name" value="MFS_trans_sf"/>
</dbReference>
<dbReference type="PANTHER" id="PTHR48022:SF11">
    <property type="entry name" value="MONOSACCHARIDE TRANSPORTER (HXT8), PUTATIVE (AFU_ORTHOLOGUE AFUA_2G08120)-RELATED"/>
    <property type="match status" value="1"/>
</dbReference>
<accession>A0ABR1EZL0</accession>
<feature type="transmembrane region" description="Helical" evidence="8">
    <location>
        <begin position="167"/>
        <end position="190"/>
    </location>
</feature>
<feature type="transmembrane region" description="Helical" evidence="8">
    <location>
        <begin position="295"/>
        <end position="315"/>
    </location>
</feature>
<keyword evidence="3 7" id="KW-0813">Transport</keyword>
<evidence type="ECO:0000259" key="9">
    <source>
        <dbReference type="PROSITE" id="PS50850"/>
    </source>
</evidence>
<proteinExistence type="inferred from homology"/>
<dbReference type="RefSeq" id="XP_064766080.1">
    <property type="nucleotide sequence ID" value="XM_064915421.1"/>
</dbReference>
<dbReference type="InterPro" id="IPR003663">
    <property type="entry name" value="Sugar/inositol_transpt"/>
</dbReference>
<feature type="domain" description="Major facilitator superfamily (MFS) profile" evidence="9">
    <location>
        <begin position="9"/>
        <end position="445"/>
    </location>
</feature>
<organism evidence="10 11">
    <name type="scientific">Myxozyma melibiosi</name>
    <dbReference type="NCBI Taxonomy" id="54550"/>
    <lineage>
        <taxon>Eukaryota</taxon>
        <taxon>Fungi</taxon>
        <taxon>Dikarya</taxon>
        <taxon>Ascomycota</taxon>
        <taxon>Saccharomycotina</taxon>
        <taxon>Lipomycetes</taxon>
        <taxon>Lipomycetales</taxon>
        <taxon>Lipomycetaceae</taxon>
        <taxon>Myxozyma</taxon>
    </lineage>
</organism>
<sequence>MGRLYNWRCAIIAGSGSILYGYDAAVIAGTFAQEGFNNQFNPSSKVQGAIGSVYFAGLIVGLAFVSALADRFGRKRTIQIGGVIGLIGGILQACSYQIAQFFVGRVIAGMASGIMLTTVSVYQSEIAPPHLRGTMVAFQIVTLNIAGTLASWVGYGCNFSSNQGFAWRFPIALQCLPALGLIFGCFFIPFSPRWLISKDRQLEAQEVLKRLHDDHEDPMFWEKEYLQISAQLAVERIEKENAKWSHMFTNRSELRRLALAVAAMTSVQTNGAQTIQIYQTVLYAGLGYTTRKQLLMAGIFGICNTCGGSTNLLLIDRVGRRILFLTGLFILSVWLGVFSACSARYSQTGSTDWGNAGIAFVMIYIYFFGATFASSPYAFASEVLPTKIRANGMAVALFFANAVTLIFSQTAPIALDHINWKFNLVFIGCNVFFFPIVFFYFPETKGLTLEEINTRFGEKVEVEIRDLTDAQTQMKMDVAFVENAEEK</sequence>
<dbReference type="Gene3D" id="1.20.1250.20">
    <property type="entry name" value="MFS general substrate transporter like domains"/>
    <property type="match status" value="1"/>
</dbReference>
<keyword evidence="6 8" id="KW-0472">Membrane</keyword>
<feature type="transmembrane region" description="Helical" evidence="8">
    <location>
        <begin position="420"/>
        <end position="441"/>
    </location>
</feature>
<dbReference type="InterPro" id="IPR050360">
    <property type="entry name" value="MFS_Sugar_Transporters"/>
</dbReference>
<protein>
    <submittedName>
        <fullName evidence="10">General substrate transporter</fullName>
    </submittedName>
</protein>
<feature type="transmembrane region" description="Helical" evidence="8">
    <location>
        <begin position="322"/>
        <end position="345"/>
    </location>
</feature>
<dbReference type="InterPro" id="IPR020846">
    <property type="entry name" value="MFS_dom"/>
</dbReference>
<comment type="caution">
    <text evidence="10">The sequence shown here is derived from an EMBL/GenBank/DDBJ whole genome shotgun (WGS) entry which is preliminary data.</text>
</comment>
<feature type="transmembrane region" description="Helical" evidence="8">
    <location>
        <begin position="392"/>
        <end position="414"/>
    </location>
</feature>
<dbReference type="PROSITE" id="PS50850">
    <property type="entry name" value="MFS"/>
    <property type="match status" value="1"/>
</dbReference>
<feature type="transmembrane region" description="Helical" evidence="8">
    <location>
        <begin position="134"/>
        <end position="155"/>
    </location>
</feature>
<dbReference type="Pfam" id="PF00083">
    <property type="entry name" value="Sugar_tr"/>
    <property type="match status" value="1"/>
</dbReference>